<comment type="caution">
    <text evidence="2">The sequence shown here is derived from an EMBL/GenBank/DDBJ whole genome shotgun (WGS) entry which is preliminary data.</text>
</comment>
<protein>
    <submittedName>
        <fullName evidence="2">Uncharacterized protein</fullName>
    </submittedName>
</protein>
<name>A0AAD6AHB0_9TELE</name>
<feature type="region of interest" description="Disordered" evidence="1">
    <location>
        <begin position="1"/>
        <end position="38"/>
    </location>
</feature>
<accession>A0AAD6AHB0</accession>
<evidence type="ECO:0000256" key="1">
    <source>
        <dbReference type="SAM" id="MobiDB-lite"/>
    </source>
</evidence>
<keyword evidence="3" id="KW-1185">Reference proteome</keyword>
<reference evidence="2" key="1">
    <citation type="submission" date="2022-11" db="EMBL/GenBank/DDBJ databases">
        <title>Chromosome-level genome of Pogonophryne albipinna.</title>
        <authorList>
            <person name="Jo E."/>
        </authorList>
    </citation>
    <scope>NUCLEOTIDE SEQUENCE</scope>
    <source>
        <strain evidence="2">SGF0006</strain>
        <tissue evidence="2">Muscle</tissue>
    </source>
</reference>
<organism evidence="2 3">
    <name type="scientific">Pogonophryne albipinna</name>
    <dbReference type="NCBI Taxonomy" id="1090488"/>
    <lineage>
        <taxon>Eukaryota</taxon>
        <taxon>Metazoa</taxon>
        <taxon>Chordata</taxon>
        <taxon>Craniata</taxon>
        <taxon>Vertebrata</taxon>
        <taxon>Euteleostomi</taxon>
        <taxon>Actinopterygii</taxon>
        <taxon>Neopterygii</taxon>
        <taxon>Teleostei</taxon>
        <taxon>Neoteleostei</taxon>
        <taxon>Acanthomorphata</taxon>
        <taxon>Eupercaria</taxon>
        <taxon>Perciformes</taxon>
        <taxon>Notothenioidei</taxon>
        <taxon>Pogonophryne</taxon>
    </lineage>
</organism>
<sequence length="74" mass="8195">HGAVPTGCTVPSTPLPAPETHRHYGRQPQIKATSPSLCHGARWGTDARKESTLLQQFDDMKQINSFIKTRFVHG</sequence>
<dbReference type="AlphaFoldDB" id="A0AAD6AHB0"/>
<evidence type="ECO:0000313" key="3">
    <source>
        <dbReference type="Proteomes" id="UP001219934"/>
    </source>
</evidence>
<dbReference type="Proteomes" id="UP001219934">
    <property type="component" value="Unassembled WGS sequence"/>
</dbReference>
<proteinExistence type="predicted"/>
<feature type="non-terminal residue" evidence="2">
    <location>
        <position position="1"/>
    </location>
</feature>
<gene>
    <name evidence="2" type="ORF">JOQ06_003446</name>
</gene>
<evidence type="ECO:0000313" key="2">
    <source>
        <dbReference type="EMBL" id="KAJ4924490.1"/>
    </source>
</evidence>
<dbReference type="EMBL" id="JAPTMU010000022">
    <property type="protein sequence ID" value="KAJ4924490.1"/>
    <property type="molecule type" value="Genomic_DNA"/>
</dbReference>
<feature type="non-terminal residue" evidence="2">
    <location>
        <position position="74"/>
    </location>
</feature>